<organism evidence="1 2">
    <name type="scientific">Corynebacterium marinum</name>
    <dbReference type="NCBI Taxonomy" id="349751"/>
    <lineage>
        <taxon>Bacteria</taxon>
        <taxon>Bacillati</taxon>
        <taxon>Actinomycetota</taxon>
        <taxon>Actinomycetes</taxon>
        <taxon>Mycobacteriales</taxon>
        <taxon>Corynebacteriaceae</taxon>
        <taxon>Corynebacterium</taxon>
    </lineage>
</organism>
<evidence type="ECO:0000313" key="2">
    <source>
        <dbReference type="Proteomes" id="UP000523614"/>
    </source>
</evidence>
<evidence type="ECO:0000313" key="1">
    <source>
        <dbReference type="EMBL" id="NLF90410.1"/>
    </source>
</evidence>
<dbReference type="SUPFAM" id="SSF53335">
    <property type="entry name" value="S-adenosyl-L-methionine-dependent methyltransferases"/>
    <property type="match status" value="1"/>
</dbReference>
<protein>
    <submittedName>
        <fullName evidence="1">O-methyltransferase</fullName>
    </submittedName>
</protein>
<keyword evidence="1" id="KW-0489">Methyltransferase</keyword>
<dbReference type="Gene3D" id="3.40.50.150">
    <property type="entry name" value="Vaccinia Virus protein VP39"/>
    <property type="match status" value="1"/>
</dbReference>
<gene>
    <name evidence="1" type="ORF">GX570_03575</name>
</gene>
<proteinExistence type="predicted"/>
<keyword evidence="1" id="KW-0808">Transferase</keyword>
<sequence length="265" mass="28522">MLFIVLHRTAEHYTEYWQTSVKLYDPFPPATPATITGVPEKPQRIDLDWGTVTDTAYDALRSYIESTSEIPDALAGARRDAEEFGLSVPDEMTGQLLATLAASTASEKSTGAVAVTPAAGVVGMYILRGLGKRGTLTCIDPEVEHQTQARSAFREAGFAPSRVRFLPSRPLDVMSRLAAGSYQLVYAEVPPVELPAILDAAWPLLTPGGTLVLADSLLDATLADDSRRDRATLAAREADDIARNLEGALVTRLPLGAGMTLITRR</sequence>
<dbReference type="GO" id="GO:0008168">
    <property type="term" value="F:methyltransferase activity"/>
    <property type="evidence" value="ECO:0007669"/>
    <property type="project" value="UniProtKB-KW"/>
</dbReference>
<dbReference type="GO" id="GO:0032259">
    <property type="term" value="P:methylation"/>
    <property type="evidence" value="ECO:0007669"/>
    <property type="project" value="UniProtKB-KW"/>
</dbReference>
<name>A0A847H9N8_9CORY</name>
<dbReference type="InterPro" id="IPR029063">
    <property type="entry name" value="SAM-dependent_MTases_sf"/>
</dbReference>
<dbReference type="Proteomes" id="UP000523614">
    <property type="component" value="Unassembled WGS sequence"/>
</dbReference>
<reference evidence="1 2" key="1">
    <citation type="journal article" date="2020" name="Biotechnol. Biofuels">
        <title>New insights from the biogas microbiome by comprehensive genome-resolved metagenomics of nearly 1600 species originating from multiple anaerobic digesters.</title>
        <authorList>
            <person name="Campanaro S."/>
            <person name="Treu L."/>
            <person name="Rodriguez-R L.M."/>
            <person name="Kovalovszki A."/>
            <person name="Ziels R.M."/>
            <person name="Maus I."/>
            <person name="Zhu X."/>
            <person name="Kougias P.G."/>
            <person name="Basile A."/>
            <person name="Luo G."/>
            <person name="Schluter A."/>
            <person name="Konstantinidis K.T."/>
            <person name="Angelidaki I."/>
        </authorList>
    </citation>
    <scope>NUCLEOTIDE SEQUENCE [LARGE SCALE GENOMIC DNA]</scope>
    <source>
        <strain evidence="1">AS06rmzACSIP_235</strain>
    </source>
</reference>
<dbReference type="EMBL" id="JAAYYP010000117">
    <property type="protein sequence ID" value="NLF90410.1"/>
    <property type="molecule type" value="Genomic_DNA"/>
</dbReference>
<dbReference type="AlphaFoldDB" id="A0A847H9N8"/>
<accession>A0A847H9N8</accession>
<comment type="caution">
    <text evidence="1">The sequence shown here is derived from an EMBL/GenBank/DDBJ whole genome shotgun (WGS) entry which is preliminary data.</text>
</comment>